<protein>
    <submittedName>
        <fullName evidence="2">Uncharacterized protein</fullName>
    </submittedName>
</protein>
<name>A0A392Q466_9FABA</name>
<dbReference type="AlphaFoldDB" id="A0A392Q466"/>
<comment type="caution">
    <text evidence="2">The sequence shown here is derived from an EMBL/GenBank/DDBJ whole genome shotgun (WGS) entry which is preliminary data.</text>
</comment>
<keyword evidence="3" id="KW-1185">Reference proteome</keyword>
<organism evidence="2 3">
    <name type="scientific">Trifolium medium</name>
    <dbReference type="NCBI Taxonomy" id="97028"/>
    <lineage>
        <taxon>Eukaryota</taxon>
        <taxon>Viridiplantae</taxon>
        <taxon>Streptophyta</taxon>
        <taxon>Embryophyta</taxon>
        <taxon>Tracheophyta</taxon>
        <taxon>Spermatophyta</taxon>
        <taxon>Magnoliopsida</taxon>
        <taxon>eudicotyledons</taxon>
        <taxon>Gunneridae</taxon>
        <taxon>Pentapetalae</taxon>
        <taxon>rosids</taxon>
        <taxon>fabids</taxon>
        <taxon>Fabales</taxon>
        <taxon>Fabaceae</taxon>
        <taxon>Papilionoideae</taxon>
        <taxon>50 kb inversion clade</taxon>
        <taxon>NPAAA clade</taxon>
        <taxon>Hologalegina</taxon>
        <taxon>IRL clade</taxon>
        <taxon>Trifolieae</taxon>
        <taxon>Trifolium</taxon>
    </lineage>
</organism>
<dbReference type="Proteomes" id="UP000265520">
    <property type="component" value="Unassembled WGS sequence"/>
</dbReference>
<feature type="region of interest" description="Disordered" evidence="1">
    <location>
        <begin position="1"/>
        <end position="51"/>
    </location>
</feature>
<evidence type="ECO:0000313" key="3">
    <source>
        <dbReference type="Proteomes" id="UP000265520"/>
    </source>
</evidence>
<evidence type="ECO:0000256" key="1">
    <source>
        <dbReference type="SAM" id="MobiDB-lite"/>
    </source>
</evidence>
<feature type="compositionally biased region" description="Basic and acidic residues" evidence="1">
    <location>
        <begin position="1"/>
        <end position="12"/>
    </location>
</feature>
<feature type="non-terminal residue" evidence="2">
    <location>
        <position position="1"/>
    </location>
</feature>
<reference evidence="2 3" key="1">
    <citation type="journal article" date="2018" name="Front. Plant Sci.">
        <title>Red Clover (Trifolium pratense) and Zigzag Clover (T. medium) - A Picture of Genomic Similarities and Differences.</title>
        <authorList>
            <person name="Dluhosova J."/>
            <person name="Istvanek J."/>
            <person name="Nedelnik J."/>
            <person name="Repkova J."/>
        </authorList>
    </citation>
    <scope>NUCLEOTIDE SEQUENCE [LARGE SCALE GENOMIC DNA]</scope>
    <source>
        <strain evidence="3">cv. 10/8</strain>
        <tissue evidence="2">Leaf</tissue>
    </source>
</reference>
<feature type="compositionally biased region" description="Basic and acidic residues" evidence="1">
    <location>
        <begin position="38"/>
        <end position="51"/>
    </location>
</feature>
<accession>A0A392Q466</accession>
<dbReference type="EMBL" id="LXQA010113304">
    <property type="protein sequence ID" value="MCI19121.1"/>
    <property type="molecule type" value="Genomic_DNA"/>
</dbReference>
<sequence>CNNESSENKCPEVTEVQGDGDDEVEDCDDENDNDQDSEPTKSDDVVVERGDDNSCVLTPVQMHEQVEMCTF</sequence>
<proteinExistence type="predicted"/>
<evidence type="ECO:0000313" key="2">
    <source>
        <dbReference type="EMBL" id="MCI19121.1"/>
    </source>
</evidence>
<feature type="compositionally biased region" description="Acidic residues" evidence="1">
    <location>
        <begin position="18"/>
        <end position="37"/>
    </location>
</feature>